<dbReference type="Proteomes" id="UP000244223">
    <property type="component" value="Unassembled WGS sequence"/>
</dbReference>
<gene>
    <name evidence="1" type="ORF">C8N29_102129</name>
</gene>
<evidence type="ECO:0000313" key="2">
    <source>
        <dbReference type="Proteomes" id="UP000244223"/>
    </source>
</evidence>
<protein>
    <submittedName>
        <fullName evidence="1">CRISPR-associated endonuclease Csy4</fullName>
    </submittedName>
</protein>
<dbReference type="GO" id="GO:0004519">
    <property type="term" value="F:endonuclease activity"/>
    <property type="evidence" value="ECO:0007669"/>
    <property type="project" value="UniProtKB-KW"/>
</dbReference>
<keyword evidence="1" id="KW-0540">Nuclease</keyword>
<keyword evidence="1" id="KW-0255">Endonuclease</keyword>
<name>A0A2T5J2I0_9GAMM</name>
<dbReference type="AlphaFoldDB" id="A0A2T5J2I0"/>
<comment type="caution">
    <text evidence="1">The sequence shown here is derived from an EMBL/GenBank/DDBJ whole genome shotgun (WGS) entry which is preliminary data.</text>
</comment>
<dbReference type="CDD" id="cd09739">
    <property type="entry name" value="Cas6_I-F"/>
    <property type="match status" value="1"/>
</dbReference>
<proteinExistence type="predicted"/>
<dbReference type="InterPro" id="IPR013396">
    <property type="entry name" value="CRISPR-assoc_prot_Csy4"/>
</dbReference>
<sequence length="196" mass="22773">MMQYYLELTLLPNEDTSVYFLWSKLYTQLHLAFVEQKDSQEKIVYGVSFPRYRLSSDKDIGFLGDKLRIFAHSTQELEQLNLNQWLARLSDYVHITTPRETPNNISYAIYSRAVPKDSVEKRILHQAQRRNISITEAATHFKDHVYPPLIEPFISLKSLSGQHIFKLHIKKTLTDEASMGKFGTYGLSKTVTVPEF</sequence>
<reference evidence="1 2" key="1">
    <citation type="submission" date="2018-04" db="EMBL/GenBank/DDBJ databases">
        <title>Genomic Encyclopedia of Archaeal and Bacterial Type Strains, Phase II (KMG-II): from individual species to whole genera.</title>
        <authorList>
            <person name="Goeker M."/>
        </authorList>
    </citation>
    <scope>NUCLEOTIDE SEQUENCE [LARGE SCALE GENOMIC DNA]</scope>
    <source>
        <strain evidence="1 2">DSM 5822</strain>
    </source>
</reference>
<evidence type="ECO:0000313" key="1">
    <source>
        <dbReference type="EMBL" id="PTQ90729.1"/>
    </source>
</evidence>
<dbReference type="Gene3D" id="3.30.70.2540">
    <property type="entry name" value="CRISPR-associated endoribonuclease Cas6/Csy4"/>
    <property type="match status" value="1"/>
</dbReference>
<dbReference type="InterPro" id="IPR042564">
    <property type="entry name" value="CRISPR-Cas6/Csy4_sf"/>
</dbReference>
<dbReference type="Pfam" id="PF09618">
    <property type="entry name" value="Cas_Csy4"/>
    <property type="match status" value="1"/>
</dbReference>
<accession>A0A2T5J2I0</accession>
<dbReference type="GO" id="GO:0043571">
    <property type="term" value="P:maintenance of CRISPR repeat elements"/>
    <property type="evidence" value="ECO:0007669"/>
    <property type="project" value="InterPro"/>
</dbReference>
<dbReference type="NCBIfam" id="TIGR02563">
    <property type="entry name" value="cas_Csy4"/>
    <property type="match status" value="1"/>
</dbReference>
<keyword evidence="2" id="KW-1185">Reference proteome</keyword>
<keyword evidence="1" id="KW-0378">Hydrolase</keyword>
<dbReference type="EMBL" id="QAON01000002">
    <property type="protein sequence ID" value="PTQ90729.1"/>
    <property type="molecule type" value="Genomic_DNA"/>
</dbReference>
<organism evidence="1 2">
    <name type="scientific">Agitococcus lubricus</name>
    <dbReference type="NCBI Taxonomy" id="1077255"/>
    <lineage>
        <taxon>Bacteria</taxon>
        <taxon>Pseudomonadati</taxon>
        <taxon>Pseudomonadota</taxon>
        <taxon>Gammaproteobacteria</taxon>
        <taxon>Moraxellales</taxon>
        <taxon>Moraxellaceae</taxon>
        <taxon>Agitococcus</taxon>
    </lineage>
</organism>